<reference evidence="1 2" key="1">
    <citation type="journal article" date="2021" name="Hortic Res">
        <title>The domestication of Cucurbita argyrosperma as revealed by the genome of its wild relative.</title>
        <authorList>
            <person name="Barrera-Redondo J."/>
            <person name="Sanchez-de la Vega G."/>
            <person name="Aguirre-Liguori J.A."/>
            <person name="Castellanos-Morales G."/>
            <person name="Gutierrez-Guerrero Y.T."/>
            <person name="Aguirre-Dugua X."/>
            <person name="Aguirre-Planter E."/>
            <person name="Tenaillon M.I."/>
            <person name="Lira-Saade R."/>
            <person name="Eguiarte L.E."/>
        </authorList>
    </citation>
    <scope>NUCLEOTIDE SEQUENCE [LARGE SCALE GENOMIC DNA]</scope>
    <source>
        <strain evidence="1">JBR-2021</strain>
    </source>
</reference>
<keyword evidence="2" id="KW-1185">Reference proteome</keyword>
<evidence type="ECO:0000313" key="2">
    <source>
        <dbReference type="Proteomes" id="UP000685013"/>
    </source>
</evidence>
<organism evidence="1 2">
    <name type="scientific">Cucurbita argyrosperma subsp. sororia</name>
    <dbReference type="NCBI Taxonomy" id="37648"/>
    <lineage>
        <taxon>Eukaryota</taxon>
        <taxon>Viridiplantae</taxon>
        <taxon>Streptophyta</taxon>
        <taxon>Embryophyta</taxon>
        <taxon>Tracheophyta</taxon>
        <taxon>Spermatophyta</taxon>
        <taxon>Magnoliopsida</taxon>
        <taxon>eudicotyledons</taxon>
        <taxon>Gunneridae</taxon>
        <taxon>Pentapetalae</taxon>
        <taxon>rosids</taxon>
        <taxon>fabids</taxon>
        <taxon>Cucurbitales</taxon>
        <taxon>Cucurbitaceae</taxon>
        <taxon>Cucurbiteae</taxon>
        <taxon>Cucurbita</taxon>
    </lineage>
</organism>
<accession>A0AAV6M6C6</accession>
<comment type="caution">
    <text evidence="1">The sequence shown here is derived from an EMBL/GenBank/DDBJ whole genome shotgun (WGS) entry which is preliminary data.</text>
</comment>
<dbReference type="EMBL" id="JAGKQH010000017">
    <property type="protein sequence ID" value="KAG6576137.1"/>
    <property type="molecule type" value="Genomic_DNA"/>
</dbReference>
<feature type="non-terminal residue" evidence="1">
    <location>
        <position position="1"/>
    </location>
</feature>
<protein>
    <submittedName>
        <fullName evidence="1">Uncharacterized protein</fullName>
    </submittedName>
</protein>
<evidence type="ECO:0000313" key="1">
    <source>
        <dbReference type="EMBL" id="KAG6576137.1"/>
    </source>
</evidence>
<dbReference type="AlphaFoldDB" id="A0AAV6M6C6"/>
<sequence length="81" mass="9058">MIQVSRVLWNSYTISTWSVQQSSSIIASICNFKICISQNNVQRQKRTPTSRVSLTLEDQGASSPSQVKEAVQVYLRTPLVA</sequence>
<proteinExistence type="predicted"/>
<dbReference type="Proteomes" id="UP000685013">
    <property type="component" value="Chromosome 17"/>
</dbReference>
<name>A0AAV6M6C6_9ROSI</name>
<gene>
    <name evidence="1" type="ORF">SDJN03_26776</name>
</gene>